<keyword evidence="9" id="KW-1185">Reference proteome</keyword>
<dbReference type="GO" id="GO:0005829">
    <property type="term" value="C:cytosol"/>
    <property type="evidence" value="ECO:0007669"/>
    <property type="project" value="TreeGrafter"/>
</dbReference>
<dbReference type="Pfam" id="PF01029">
    <property type="entry name" value="NusB"/>
    <property type="match status" value="1"/>
</dbReference>
<dbReference type="GO" id="GO:0003723">
    <property type="term" value="F:RNA binding"/>
    <property type="evidence" value="ECO:0007669"/>
    <property type="project" value="UniProtKB-UniRule"/>
</dbReference>
<dbReference type="InterPro" id="IPR006027">
    <property type="entry name" value="NusB_RsmB_TIM44"/>
</dbReference>
<dbReference type="OrthoDB" id="9811381at2"/>
<keyword evidence="2 6" id="KW-0889">Transcription antitermination</keyword>
<evidence type="ECO:0000256" key="3">
    <source>
        <dbReference type="ARBA" id="ARBA00022884"/>
    </source>
</evidence>
<evidence type="ECO:0000313" key="8">
    <source>
        <dbReference type="EMBL" id="RXS75386.1"/>
    </source>
</evidence>
<keyword evidence="5 6" id="KW-0804">Transcription</keyword>
<dbReference type="HAMAP" id="MF_00073">
    <property type="entry name" value="NusB"/>
    <property type="match status" value="1"/>
</dbReference>
<dbReference type="NCBIfam" id="TIGR01951">
    <property type="entry name" value="nusB"/>
    <property type="match status" value="1"/>
</dbReference>
<dbReference type="GO" id="GO:0006353">
    <property type="term" value="P:DNA-templated transcription termination"/>
    <property type="evidence" value="ECO:0007669"/>
    <property type="project" value="UniProtKB-UniRule"/>
</dbReference>
<evidence type="ECO:0000256" key="2">
    <source>
        <dbReference type="ARBA" id="ARBA00022814"/>
    </source>
</evidence>
<keyword evidence="4 6" id="KW-0805">Transcription regulation</keyword>
<comment type="function">
    <text evidence="6">Involved in transcription antitermination. Required for transcription of ribosomal RNA (rRNA) genes. Binds specifically to the boxA antiterminator sequence of the ribosomal RNA (rrn) operons.</text>
</comment>
<accession>A0A4Q1RI57</accession>
<keyword evidence="3 6" id="KW-0694">RNA-binding</keyword>
<dbReference type="EMBL" id="SDKC01000001">
    <property type="protein sequence ID" value="RXS75386.1"/>
    <property type="molecule type" value="Genomic_DNA"/>
</dbReference>
<dbReference type="Proteomes" id="UP000290106">
    <property type="component" value="Unassembled WGS sequence"/>
</dbReference>
<protein>
    <recommendedName>
        <fullName evidence="6">Transcription antitermination protein NusB</fullName>
    </recommendedName>
    <alternativeName>
        <fullName evidence="6">Antitermination factor NusB</fullName>
    </alternativeName>
</protein>
<dbReference type="RefSeq" id="WP_022399074.1">
    <property type="nucleotide sequence ID" value="NZ_DAWBJR010000026.1"/>
</dbReference>
<dbReference type="SUPFAM" id="SSF48013">
    <property type="entry name" value="NusB-like"/>
    <property type="match status" value="1"/>
</dbReference>
<feature type="domain" description="NusB/RsmB/TIM44" evidence="7">
    <location>
        <begin position="5"/>
        <end position="132"/>
    </location>
</feature>
<proteinExistence type="inferred from homology"/>
<evidence type="ECO:0000256" key="6">
    <source>
        <dbReference type="HAMAP-Rule" id="MF_00073"/>
    </source>
</evidence>
<reference evidence="8 9" key="1">
    <citation type="submission" date="2019-01" db="EMBL/GenBank/DDBJ databases">
        <title>Blautia sp. nov. KGMB01111 isolated human feces.</title>
        <authorList>
            <person name="Park J.-E."/>
            <person name="Kim J.-S."/>
            <person name="Park S.-H."/>
        </authorList>
    </citation>
    <scope>NUCLEOTIDE SEQUENCE [LARGE SCALE GENOMIC DNA]</scope>
    <source>
        <strain evidence="8 9">KGMB01111</strain>
    </source>
</reference>
<evidence type="ECO:0000259" key="7">
    <source>
        <dbReference type="Pfam" id="PF01029"/>
    </source>
</evidence>
<evidence type="ECO:0000256" key="5">
    <source>
        <dbReference type="ARBA" id="ARBA00023163"/>
    </source>
</evidence>
<dbReference type="PANTHER" id="PTHR11078">
    <property type="entry name" value="N UTILIZATION SUBSTANCE PROTEIN B-RELATED"/>
    <property type="match status" value="1"/>
</dbReference>
<dbReference type="Gene3D" id="1.10.940.10">
    <property type="entry name" value="NusB-like"/>
    <property type="match status" value="1"/>
</dbReference>
<evidence type="ECO:0000256" key="4">
    <source>
        <dbReference type="ARBA" id="ARBA00023015"/>
    </source>
</evidence>
<dbReference type="InterPro" id="IPR011605">
    <property type="entry name" value="NusB_fam"/>
</dbReference>
<dbReference type="AlphaFoldDB" id="A0A4Q1RI57"/>
<evidence type="ECO:0000313" key="9">
    <source>
        <dbReference type="Proteomes" id="UP000290106"/>
    </source>
</evidence>
<dbReference type="InterPro" id="IPR035926">
    <property type="entry name" value="NusB-like_sf"/>
</dbReference>
<name>A0A4Q1RI57_9FIRM</name>
<comment type="similarity">
    <text evidence="1 6">Belongs to the NusB family.</text>
</comment>
<dbReference type="GO" id="GO:0031564">
    <property type="term" value="P:transcription antitermination"/>
    <property type="evidence" value="ECO:0007669"/>
    <property type="project" value="UniProtKB-KW"/>
</dbReference>
<evidence type="ECO:0000256" key="1">
    <source>
        <dbReference type="ARBA" id="ARBA00005952"/>
    </source>
</evidence>
<sequence length="136" mass="15632">MGRRELRESIFQLLFMTEFNDNQEMAEQKQLYLEGIEDIQDKDQSYIQDKFEKIREKLPEIDEALNEASKGWKTSRMGKVELSILRLAVYELRYDDDVPGKVAINEAVELAKKFGGNEAPAFINGVLGKLAKEADE</sequence>
<comment type="caution">
    <text evidence="8">The sequence shown here is derived from an EMBL/GenBank/DDBJ whole genome shotgun (WGS) entry which is preliminary data.</text>
</comment>
<dbReference type="PANTHER" id="PTHR11078:SF3">
    <property type="entry name" value="ANTITERMINATION NUSB DOMAIN-CONTAINING PROTEIN"/>
    <property type="match status" value="1"/>
</dbReference>
<organism evidence="8 9">
    <name type="scientific">Blautia faecicola</name>
    <dbReference type="NCBI Taxonomy" id="2509240"/>
    <lineage>
        <taxon>Bacteria</taxon>
        <taxon>Bacillati</taxon>
        <taxon>Bacillota</taxon>
        <taxon>Clostridia</taxon>
        <taxon>Lachnospirales</taxon>
        <taxon>Lachnospiraceae</taxon>
        <taxon>Blautia</taxon>
    </lineage>
</organism>
<gene>
    <name evidence="6 8" type="primary">nusB</name>
    <name evidence="8" type="ORF">ETP43_09265</name>
</gene>